<proteinExistence type="predicted"/>
<feature type="domain" description="SCP" evidence="1">
    <location>
        <begin position="29"/>
        <end position="129"/>
    </location>
</feature>
<accession>A0A918WQE2</accession>
<evidence type="ECO:0000313" key="3">
    <source>
        <dbReference type="Proteomes" id="UP000644507"/>
    </source>
</evidence>
<comment type="caution">
    <text evidence="2">The sequence shown here is derived from an EMBL/GenBank/DDBJ whole genome shotgun (WGS) entry which is preliminary data.</text>
</comment>
<dbReference type="AlphaFoldDB" id="A0A918WQE2"/>
<dbReference type="SUPFAM" id="SSF55797">
    <property type="entry name" value="PR-1-like"/>
    <property type="match status" value="1"/>
</dbReference>
<dbReference type="Proteomes" id="UP000644507">
    <property type="component" value="Unassembled WGS sequence"/>
</dbReference>
<organism evidence="2 3">
    <name type="scientific">Roseibacillus persicicus</name>
    <dbReference type="NCBI Taxonomy" id="454148"/>
    <lineage>
        <taxon>Bacteria</taxon>
        <taxon>Pseudomonadati</taxon>
        <taxon>Verrucomicrobiota</taxon>
        <taxon>Verrucomicrobiia</taxon>
        <taxon>Verrucomicrobiales</taxon>
        <taxon>Verrucomicrobiaceae</taxon>
        <taxon>Roseibacillus</taxon>
    </lineage>
</organism>
<reference evidence="2" key="1">
    <citation type="journal article" date="2014" name="Int. J. Syst. Evol. Microbiol.">
        <title>Complete genome sequence of Corynebacterium casei LMG S-19264T (=DSM 44701T), isolated from a smear-ripened cheese.</title>
        <authorList>
            <consortium name="US DOE Joint Genome Institute (JGI-PGF)"/>
            <person name="Walter F."/>
            <person name="Albersmeier A."/>
            <person name="Kalinowski J."/>
            <person name="Ruckert C."/>
        </authorList>
    </citation>
    <scope>NUCLEOTIDE SEQUENCE</scope>
    <source>
        <strain evidence="2">KCTC 12988</strain>
    </source>
</reference>
<dbReference type="EMBL" id="BMXI01000017">
    <property type="protein sequence ID" value="GHC64322.1"/>
    <property type="molecule type" value="Genomic_DNA"/>
</dbReference>
<gene>
    <name evidence="2" type="ORF">GCM10007100_35040</name>
</gene>
<protein>
    <recommendedName>
        <fullName evidence="1">SCP domain-containing protein</fullName>
    </recommendedName>
</protein>
<reference evidence="2" key="2">
    <citation type="submission" date="2020-09" db="EMBL/GenBank/DDBJ databases">
        <authorList>
            <person name="Sun Q."/>
            <person name="Kim S."/>
        </authorList>
    </citation>
    <scope>NUCLEOTIDE SEQUENCE</scope>
    <source>
        <strain evidence="2">KCTC 12988</strain>
    </source>
</reference>
<evidence type="ECO:0000313" key="2">
    <source>
        <dbReference type="EMBL" id="GHC64322.1"/>
    </source>
</evidence>
<sequence>MLSLAFLLTSCGTKTVPVARLGASEQSLLTAINQYRKELGKSALEPSADLTDLAHKDALRRVTTGGGYVDHRQETGYERMLTLAGKVQGGEDYGSRLLEHWKKNPVQRAWLEGNYAGVGVGTAAATSGAETGVVLLGGFSGGI</sequence>
<name>A0A918WQE2_9BACT</name>
<dbReference type="Gene3D" id="3.40.33.10">
    <property type="entry name" value="CAP"/>
    <property type="match status" value="1"/>
</dbReference>
<dbReference type="InterPro" id="IPR035940">
    <property type="entry name" value="CAP_sf"/>
</dbReference>
<keyword evidence="3" id="KW-1185">Reference proteome</keyword>
<dbReference type="InterPro" id="IPR014044">
    <property type="entry name" value="CAP_dom"/>
</dbReference>
<evidence type="ECO:0000259" key="1">
    <source>
        <dbReference type="Pfam" id="PF00188"/>
    </source>
</evidence>
<dbReference type="Pfam" id="PF00188">
    <property type="entry name" value="CAP"/>
    <property type="match status" value="1"/>
</dbReference>